<feature type="domain" description="CBS" evidence="4">
    <location>
        <begin position="200"/>
        <end position="259"/>
    </location>
</feature>
<dbReference type="Pfam" id="PF02641">
    <property type="entry name" value="DUF190"/>
    <property type="match status" value="1"/>
</dbReference>
<dbReference type="InterPro" id="IPR051462">
    <property type="entry name" value="CBS_domain-containing"/>
</dbReference>
<dbReference type="InterPro" id="IPR011322">
    <property type="entry name" value="N-reg_PII-like_a/b"/>
</dbReference>
<proteinExistence type="inferred from homology"/>
<dbReference type="PANTHER" id="PTHR48108:SF34">
    <property type="entry name" value="CBS DOMAIN-CONTAINING PROTEIN YHCV"/>
    <property type="match status" value="1"/>
</dbReference>
<protein>
    <submittedName>
        <fullName evidence="5">DUF190 domain-containing protein</fullName>
    </submittedName>
</protein>
<organism evidence="5 6">
    <name type="scientific">Nitratidesulfovibrio liaohensis</name>
    <dbReference type="NCBI Taxonomy" id="2604158"/>
    <lineage>
        <taxon>Bacteria</taxon>
        <taxon>Pseudomonadati</taxon>
        <taxon>Thermodesulfobacteriota</taxon>
        <taxon>Desulfovibrionia</taxon>
        <taxon>Desulfovibrionales</taxon>
        <taxon>Desulfovibrionaceae</taxon>
        <taxon>Nitratidesulfovibrio</taxon>
    </lineage>
</organism>
<feature type="domain" description="CBS" evidence="4">
    <location>
        <begin position="116"/>
        <end position="171"/>
    </location>
</feature>
<dbReference type="CDD" id="cd02205">
    <property type="entry name" value="CBS_pair_SF"/>
    <property type="match status" value="2"/>
</dbReference>
<dbReference type="Gene3D" id="3.10.580.10">
    <property type="entry name" value="CBS-domain"/>
    <property type="match status" value="2"/>
</dbReference>
<comment type="similarity">
    <text evidence="1">Belongs to the UPF0166 family.</text>
</comment>
<gene>
    <name evidence="5" type="ORF">KPS_002711</name>
</gene>
<evidence type="ECO:0000313" key="6">
    <source>
        <dbReference type="Proteomes" id="UP001180616"/>
    </source>
</evidence>
<evidence type="ECO:0000256" key="2">
    <source>
        <dbReference type="ARBA" id="ARBA00022737"/>
    </source>
</evidence>
<evidence type="ECO:0000259" key="4">
    <source>
        <dbReference type="PROSITE" id="PS51371"/>
    </source>
</evidence>
<keyword evidence="6" id="KW-1185">Reference proteome</keyword>
<dbReference type="Proteomes" id="UP001180616">
    <property type="component" value="Chromosome"/>
</dbReference>
<dbReference type="Pfam" id="PF00571">
    <property type="entry name" value="CBS"/>
    <property type="match status" value="4"/>
</dbReference>
<dbReference type="CDD" id="cd04586">
    <property type="entry name" value="CBS_pair_BON_assoc"/>
    <property type="match status" value="1"/>
</dbReference>
<dbReference type="PROSITE" id="PS51371">
    <property type="entry name" value="CBS"/>
    <property type="match status" value="4"/>
</dbReference>
<dbReference type="EMBL" id="CP133659">
    <property type="protein sequence ID" value="WMW64658.1"/>
    <property type="molecule type" value="Genomic_DNA"/>
</dbReference>
<keyword evidence="3" id="KW-0129">CBS domain</keyword>
<dbReference type="Gene3D" id="3.30.70.120">
    <property type="match status" value="1"/>
</dbReference>
<dbReference type="InterPro" id="IPR015867">
    <property type="entry name" value="N-reg_PII/ATP_PRibTrfase_C"/>
</dbReference>
<dbReference type="InterPro" id="IPR003793">
    <property type="entry name" value="UPF0166"/>
</dbReference>
<dbReference type="InterPro" id="IPR046342">
    <property type="entry name" value="CBS_dom_sf"/>
</dbReference>
<name>A0ABY9QYP2_9BACT</name>
<dbReference type="RefSeq" id="WP_309540735.1">
    <property type="nucleotide sequence ID" value="NZ_CP133659.1"/>
</dbReference>
<evidence type="ECO:0000256" key="1">
    <source>
        <dbReference type="ARBA" id="ARBA00010554"/>
    </source>
</evidence>
<dbReference type="SMART" id="SM00116">
    <property type="entry name" value="CBS"/>
    <property type="match status" value="4"/>
</dbReference>
<dbReference type="SUPFAM" id="SSF54631">
    <property type="entry name" value="CBS-domain pair"/>
    <property type="match status" value="2"/>
</dbReference>
<dbReference type="PANTHER" id="PTHR48108">
    <property type="entry name" value="CBS DOMAIN-CONTAINING PROTEIN CBSX2, CHLOROPLASTIC"/>
    <property type="match status" value="1"/>
</dbReference>
<feature type="domain" description="CBS" evidence="4">
    <location>
        <begin position="276"/>
        <end position="333"/>
    </location>
</feature>
<accession>A0ABY9QYP2</accession>
<keyword evidence="2" id="KW-0677">Repeat</keyword>
<dbReference type="InterPro" id="IPR000644">
    <property type="entry name" value="CBS_dom"/>
</dbReference>
<feature type="domain" description="CBS" evidence="4">
    <location>
        <begin position="360"/>
        <end position="413"/>
    </location>
</feature>
<evidence type="ECO:0000313" key="5">
    <source>
        <dbReference type="EMBL" id="WMW64658.1"/>
    </source>
</evidence>
<reference evidence="5" key="1">
    <citation type="submission" date="2023-09" db="EMBL/GenBank/DDBJ databases">
        <authorList>
            <consortium name="CW5 consortium"/>
            <person name="Lu C.-W."/>
        </authorList>
    </citation>
    <scope>NUCLEOTIDE SEQUENCE</scope>
    <source>
        <strain evidence="5">KPS</strain>
    </source>
</reference>
<dbReference type="SUPFAM" id="SSF54913">
    <property type="entry name" value="GlnB-like"/>
    <property type="match status" value="1"/>
</dbReference>
<sequence length="413" mass="44437">MKIHGEAEVLRIYIGESDQHSGRLLHEAIVEEARRRGMAGATVMRGLMGFGANSLVHTAKILRLSEDLPILVEIVDKSERIDAFLPCVEDMVSEGTMTRQKVQAIFHCTMRVRDVMTSPVVSVQPDTPLPDVIDLLLRQGIKAVPVIKGRKIVGMITGGDLLGRGGMGLRLSVHGELPEEMRQEEAQRLAVAGKTAGDVMSSPVTTVNIHARVPEAAAIMAKKGLKRLPVVDDTGELAGILSRIDVLRTISTATSVADEIPPQLPQGLARTARDVMFGNVPSVRPDAPLDEALRKLVSTPLRRVVVVDAEQKVVGIVLDRDLVRRFSAQKRPGLLQALTEILSFGTPAAKPLGVTVAEAMQTTVFTIAADTPVATVLQRMLESGSKRLVVVDAEEKLLGMVDRDTVLGIIGGA</sequence>
<evidence type="ECO:0000256" key="3">
    <source>
        <dbReference type="PROSITE-ProRule" id="PRU00703"/>
    </source>
</evidence>